<feature type="region of interest" description="Disordered" evidence="1">
    <location>
        <begin position="542"/>
        <end position="645"/>
    </location>
</feature>
<evidence type="ECO:0000256" key="1">
    <source>
        <dbReference type="SAM" id="MobiDB-lite"/>
    </source>
</evidence>
<evidence type="ECO:0000313" key="2">
    <source>
        <dbReference type="EMBL" id="KAL3757066.1"/>
    </source>
</evidence>
<name>A0ABD3LZD3_9STRA</name>
<dbReference type="SUPFAM" id="SSF63825">
    <property type="entry name" value="YWTD domain"/>
    <property type="match status" value="1"/>
</dbReference>
<dbReference type="Proteomes" id="UP001530293">
    <property type="component" value="Unassembled WGS sequence"/>
</dbReference>
<organism evidence="2 3">
    <name type="scientific">Discostella pseudostelligera</name>
    <dbReference type="NCBI Taxonomy" id="259834"/>
    <lineage>
        <taxon>Eukaryota</taxon>
        <taxon>Sar</taxon>
        <taxon>Stramenopiles</taxon>
        <taxon>Ochrophyta</taxon>
        <taxon>Bacillariophyta</taxon>
        <taxon>Coscinodiscophyceae</taxon>
        <taxon>Thalassiosirophycidae</taxon>
        <taxon>Stephanodiscales</taxon>
        <taxon>Stephanodiscaceae</taxon>
        <taxon>Discostella</taxon>
    </lineage>
</organism>
<comment type="caution">
    <text evidence="2">The sequence shown here is derived from an EMBL/GenBank/DDBJ whole genome shotgun (WGS) entry which is preliminary data.</text>
</comment>
<feature type="region of interest" description="Disordered" evidence="1">
    <location>
        <begin position="1"/>
        <end position="22"/>
    </location>
</feature>
<dbReference type="AlphaFoldDB" id="A0ABD3LZD3"/>
<feature type="compositionally biased region" description="Low complexity" evidence="1">
    <location>
        <begin position="1"/>
        <end position="18"/>
    </location>
</feature>
<feature type="compositionally biased region" description="Basic and acidic residues" evidence="1">
    <location>
        <begin position="563"/>
        <end position="636"/>
    </location>
</feature>
<proteinExistence type="predicted"/>
<evidence type="ECO:0000313" key="3">
    <source>
        <dbReference type="Proteomes" id="UP001530293"/>
    </source>
</evidence>
<protein>
    <submittedName>
        <fullName evidence="2">Uncharacterized protein</fullName>
    </submittedName>
</protein>
<dbReference type="EMBL" id="JALLBG020000273">
    <property type="protein sequence ID" value="KAL3757066.1"/>
    <property type="molecule type" value="Genomic_DNA"/>
</dbReference>
<gene>
    <name evidence="2" type="ORF">ACHAWU_002905</name>
</gene>
<accession>A0ABD3LZD3</accession>
<sequence>MTMTMSTSVSTPSSLPPSRISHRAEGGPDLNYLYATNCNCINDDVDDEDGSNKYRQQRRGLRSDTRALRGTSLYLGGEEGPNQKIYCIPGHATRVLCINTITDAVHPIGPIFDANNMILNGKFKWLRGIVIGDIIFGLPCHADCVLRIDTTTDEVTTIPIPYEEYFDDKVPHVVVPPSDSQASSSTTTTASTTTTLAYQERHQPWKYHGGAISPQDGCIYAIPQTSRRVLRIDPITEKCSFVGPELEGRCKWYGGVVGKTDGAIYGIPQNAGGVLRIDASGVVNCNSESISSTPPEARVLVTVHGSYPPGKHNWHGAAASSDGTIVCVPNNVDTVLCIVPALNAAYSPSQPYDDDRQKQQLVSPPEPELYILEGQTSSDIATGRHRTDGKYKYLGAMAGTDGHVYCFPSGSERVLQIDTCRRIARSVGPNLVGYERLSQNKWQNGLTSKLEGCVYAIPLAAETVLRIRTGPSSSGGEQQQNQLLNGAEPEVTTWKLPQPNNVLAKWEGGVLAKNGIIYCMPNNHKAVLQIVPPCVPSREALHRARDEEEKERERARVAQKQLRQQEVEAKRFEKEKKRQQRIEKKNDDKKTKSLEAKGMVKMENESKTDCGARSDEAQPNHSIQKDEADQLTHNEEFTPDGVPFNYKTGIPTLRSSAHRVKFSLDHREHNPNPKSKTGNSTNTTFLPAKLCNEDIFSYSTDEYNFHDAVIDMLKLCDETLVGTFRSLADGTCVIPRLDNFVVPPVTLTRTCQHGKLESAQEYLSDIVDSDSEFLSLFDRFVVETVLPHLKNQLRLCLLEEDNSTSSIDEPVTFYYQRPPTIRIQPGPARALVRPHHDAEYGREY</sequence>
<feature type="compositionally biased region" description="Basic and acidic residues" evidence="1">
    <location>
        <begin position="542"/>
        <end position="556"/>
    </location>
</feature>
<keyword evidence="3" id="KW-1185">Reference proteome</keyword>
<reference evidence="2 3" key="1">
    <citation type="submission" date="2024-10" db="EMBL/GenBank/DDBJ databases">
        <title>Updated reference genomes for cyclostephanoid diatoms.</title>
        <authorList>
            <person name="Roberts W.R."/>
            <person name="Alverson A.J."/>
        </authorList>
    </citation>
    <scope>NUCLEOTIDE SEQUENCE [LARGE SCALE GENOMIC DNA]</scope>
    <source>
        <strain evidence="2 3">AJA232-27</strain>
    </source>
</reference>